<evidence type="ECO:0000313" key="6">
    <source>
        <dbReference type="EMBL" id="GAA3523993.1"/>
    </source>
</evidence>
<keyword evidence="2" id="KW-0238">DNA-binding</keyword>
<dbReference type="Pfam" id="PF00196">
    <property type="entry name" value="GerE"/>
    <property type="match status" value="1"/>
</dbReference>
<keyword evidence="7" id="KW-1185">Reference proteome</keyword>
<dbReference type="EMBL" id="BAABBB010000006">
    <property type="protein sequence ID" value="GAA3523993.1"/>
    <property type="molecule type" value="Genomic_DNA"/>
</dbReference>
<dbReference type="Proteomes" id="UP001500301">
    <property type="component" value="Unassembled WGS sequence"/>
</dbReference>
<dbReference type="InterPro" id="IPR000792">
    <property type="entry name" value="Tscrpt_reg_LuxR_C"/>
</dbReference>
<feature type="region of interest" description="Disordered" evidence="4">
    <location>
        <begin position="272"/>
        <end position="298"/>
    </location>
</feature>
<keyword evidence="3" id="KW-0804">Transcription</keyword>
<protein>
    <submittedName>
        <fullName evidence="6">LuxR C-terminal-related transcriptional regulator</fullName>
    </submittedName>
</protein>
<keyword evidence="1" id="KW-0805">Transcription regulation</keyword>
<dbReference type="PROSITE" id="PS50043">
    <property type="entry name" value="HTH_LUXR_2"/>
    <property type="match status" value="1"/>
</dbReference>
<dbReference type="PROSITE" id="PS00622">
    <property type="entry name" value="HTH_LUXR_1"/>
    <property type="match status" value="1"/>
</dbReference>
<evidence type="ECO:0000256" key="4">
    <source>
        <dbReference type="SAM" id="MobiDB-lite"/>
    </source>
</evidence>
<evidence type="ECO:0000256" key="1">
    <source>
        <dbReference type="ARBA" id="ARBA00023015"/>
    </source>
</evidence>
<comment type="caution">
    <text evidence="6">The sequence shown here is derived from an EMBL/GenBank/DDBJ whole genome shotgun (WGS) entry which is preliminary data.</text>
</comment>
<name>A0ABP6UXB3_9ACTN</name>
<feature type="compositionally biased region" description="Low complexity" evidence="4">
    <location>
        <begin position="275"/>
        <end position="288"/>
    </location>
</feature>
<dbReference type="CDD" id="cd06170">
    <property type="entry name" value="LuxR_C_like"/>
    <property type="match status" value="1"/>
</dbReference>
<dbReference type="Pfam" id="PF01590">
    <property type="entry name" value="GAF"/>
    <property type="match status" value="1"/>
</dbReference>
<dbReference type="PANTHER" id="PTHR44688">
    <property type="entry name" value="DNA-BINDING TRANSCRIPTIONAL ACTIVATOR DEVR_DOSR"/>
    <property type="match status" value="1"/>
</dbReference>
<organism evidence="6 7">
    <name type="scientific">Nocardioides daeguensis</name>
    <dbReference type="NCBI Taxonomy" id="908359"/>
    <lineage>
        <taxon>Bacteria</taxon>
        <taxon>Bacillati</taxon>
        <taxon>Actinomycetota</taxon>
        <taxon>Actinomycetes</taxon>
        <taxon>Propionibacteriales</taxon>
        <taxon>Nocardioidaceae</taxon>
        <taxon>Nocardioides</taxon>
    </lineage>
</organism>
<reference evidence="7" key="1">
    <citation type="journal article" date="2019" name="Int. J. Syst. Evol. Microbiol.">
        <title>The Global Catalogue of Microorganisms (GCM) 10K type strain sequencing project: providing services to taxonomists for standard genome sequencing and annotation.</title>
        <authorList>
            <consortium name="The Broad Institute Genomics Platform"/>
            <consortium name="The Broad Institute Genome Sequencing Center for Infectious Disease"/>
            <person name="Wu L."/>
            <person name="Ma J."/>
        </authorList>
    </citation>
    <scope>NUCLEOTIDE SEQUENCE [LARGE SCALE GENOMIC DNA]</scope>
    <source>
        <strain evidence="7">JCM 17460</strain>
    </source>
</reference>
<evidence type="ECO:0000256" key="2">
    <source>
        <dbReference type="ARBA" id="ARBA00023125"/>
    </source>
</evidence>
<evidence type="ECO:0000313" key="7">
    <source>
        <dbReference type="Proteomes" id="UP001500301"/>
    </source>
</evidence>
<dbReference type="RefSeq" id="WP_218235537.1">
    <property type="nucleotide sequence ID" value="NZ_BAABBB010000006.1"/>
</dbReference>
<dbReference type="SMART" id="SM00421">
    <property type="entry name" value="HTH_LUXR"/>
    <property type="match status" value="1"/>
</dbReference>
<proteinExistence type="predicted"/>
<feature type="domain" description="HTH luxR-type" evidence="5">
    <location>
        <begin position="295"/>
        <end position="360"/>
    </location>
</feature>
<evidence type="ECO:0000259" key="5">
    <source>
        <dbReference type="PROSITE" id="PS50043"/>
    </source>
</evidence>
<accession>A0ABP6UXB3</accession>
<dbReference type="InterPro" id="IPR003018">
    <property type="entry name" value="GAF"/>
</dbReference>
<gene>
    <name evidence="6" type="ORF">GCM10022263_10470</name>
</gene>
<evidence type="ECO:0000256" key="3">
    <source>
        <dbReference type="ARBA" id="ARBA00023163"/>
    </source>
</evidence>
<dbReference type="PANTHER" id="PTHR44688:SF16">
    <property type="entry name" value="DNA-BINDING TRANSCRIPTIONAL ACTIVATOR DEVR_DOSR"/>
    <property type="match status" value="1"/>
</dbReference>
<sequence>MGNGAQTLLGEEVVDVGAAALAAAFERRGHDALDGALTIGDLDGADLDTLDRLAAVGREMVTTMVQQVLGQPTRTARRVSAALTRLERCASVEELMRMVPGEFGVAGDFDRVLVSTVEGSHWVPRTWWARDAKRPQDRAIVASLQGSRMSLAGGMVEAEVVRRRSTAHVRDMNASLRPWAPFAEIAGSASYIAAPVIVDDRVAGLLHVDAAVSERALGDTDVALVSRFADGIGVLQEALAFRESLDDQVRRIQEALADASAAVTGTLAGPTRISGGRAAPARPRGAEPLMIPGAPQRPEDKLTARERDVFDLLVAGATNSQIADRLTVSETTVKSHVQHILRKLHASNRSQVIAQYLRAAERGGVA</sequence>